<feature type="non-terminal residue" evidence="1">
    <location>
        <position position="1"/>
    </location>
</feature>
<keyword evidence="2" id="KW-1185">Reference proteome</keyword>
<evidence type="ECO:0000313" key="1">
    <source>
        <dbReference type="EMBL" id="CAG8741722.1"/>
    </source>
</evidence>
<reference evidence="1" key="1">
    <citation type="submission" date="2021-06" db="EMBL/GenBank/DDBJ databases">
        <authorList>
            <person name="Kallberg Y."/>
            <person name="Tangrot J."/>
            <person name="Rosling A."/>
        </authorList>
    </citation>
    <scope>NUCLEOTIDE SEQUENCE</scope>
    <source>
        <strain evidence="1">IN212</strain>
    </source>
</reference>
<gene>
    <name evidence="1" type="ORF">RFULGI_LOCUS12920</name>
</gene>
<organism evidence="1 2">
    <name type="scientific">Racocetra fulgida</name>
    <dbReference type="NCBI Taxonomy" id="60492"/>
    <lineage>
        <taxon>Eukaryota</taxon>
        <taxon>Fungi</taxon>
        <taxon>Fungi incertae sedis</taxon>
        <taxon>Mucoromycota</taxon>
        <taxon>Glomeromycotina</taxon>
        <taxon>Glomeromycetes</taxon>
        <taxon>Diversisporales</taxon>
        <taxon>Gigasporaceae</taxon>
        <taxon>Racocetra</taxon>
    </lineage>
</organism>
<dbReference type="Proteomes" id="UP000789396">
    <property type="component" value="Unassembled WGS sequence"/>
</dbReference>
<dbReference type="OrthoDB" id="2415276at2759"/>
<dbReference type="EMBL" id="CAJVPZ010032358">
    <property type="protein sequence ID" value="CAG8741722.1"/>
    <property type="molecule type" value="Genomic_DNA"/>
</dbReference>
<sequence length="208" mass="25147">QLLQRAWEKILPRYNLRHYSLCRTAFELLLDAVEESRLITLKLPRTKQEVLNYLETKKQQNIERELDQFEDILRMSNERLRLINDEFNHINNILYPNQPFSFQILRVEIRRLKVQDLIIHIPLKKQELELLINTAKERLNRAEIYILEKLLQKHSRILQTNDNSNAERLNELKEILSATLIQEDLQTLLNKQIEIFYLEKHLEILQTE</sequence>
<protein>
    <submittedName>
        <fullName evidence="1">15533_t:CDS:1</fullName>
    </submittedName>
</protein>
<accession>A0A9N9IN67</accession>
<evidence type="ECO:0000313" key="2">
    <source>
        <dbReference type="Proteomes" id="UP000789396"/>
    </source>
</evidence>
<comment type="caution">
    <text evidence="1">The sequence shown here is derived from an EMBL/GenBank/DDBJ whole genome shotgun (WGS) entry which is preliminary data.</text>
</comment>
<name>A0A9N9IN67_9GLOM</name>
<proteinExistence type="predicted"/>
<dbReference type="AlphaFoldDB" id="A0A9N9IN67"/>